<organism evidence="2 3">
    <name type="scientific">Monosporascus ibericus</name>
    <dbReference type="NCBI Taxonomy" id="155417"/>
    <lineage>
        <taxon>Eukaryota</taxon>
        <taxon>Fungi</taxon>
        <taxon>Dikarya</taxon>
        <taxon>Ascomycota</taxon>
        <taxon>Pezizomycotina</taxon>
        <taxon>Sordariomycetes</taxon>
        <taxon>Xylariomycetidae</taxon>
        <taxon>Xylariales</taxon>
        <taxon>Xylariales incertae sedis</taxon>
        <taxon>Monosporascus</taxon>
    </lineage>
</organism>
<dbReference type="OrthoDB" id="4762939at2759"/>
<reference evidence="2 3" key="1">
    <citation type="submission" date="2018-06" db="EMBL/GenBank/DDBJ databases">
        <title>Complete Genomes of Monosporascus.</title>
        <authorList>
            <person name="Robinson A.J."/>
            <person name="Natvig D.O."/>
        </authorList>
    </citation>
    <scope>NUCLEOTIDE SEQUENCE [LARGE SCALE GENOMIC DNA]</scope>
    <source>
        <strain evidence="2 3">CBS 110550</strain>
    </source>
</reference>
<comment type="caution">
    <text evidence="2">The sequence shown here is derived from an EMBL/GenBank/DDBJ whole genome shotgun (WGS) entry which is preliminary data.</text>
</comment>
<feature type="compositionally biased region" description="Polar residues" evidence="1">
    <location>
        <begin position="64"/>
        <end position="77"/>
    </location>
</feature>
<sequence length="333" mass="36525">MEDSFATGKSDHIELLQESQSTLGARDGLIQDSMSRLGSVTLEPSSASFDAVKLAMQRLDDRNQATGSERTEATTSDDPGRHRYLSDQRETGERPRVNEPLRVILYTQEKPQVTGQRGRPRKHPRVDDNSLEPAQKKGRNYHCKPMTSDIGINASRQPSLSPRTYNAHEPSHMASNTATAAREGAGDEPMDSVRRPTRTLRNAPRPDYQLLHQGKEPLADYENAGDSLPPPQPVMEDRDNIIEQEIVLCDRDTAIETARRCVSYMTTGNDAANPKNGPSEAEAHAPQPDGHAEEATLPESTPNITNCRGPIIQGFRPINGGSMGVDPLFGGLT</sequence>
<evidence type="ECO:0000256" key="1">
    <source>
        <dbReference type="SAM" id="MobiDB-lite"/>
    </source>
</evidence>
<gene>
    <name evidence="2" type="ORF">DL764_003622</name>
</gene>
<dbReference type="AlphaFoldDB" id="A0A4Q4TJ57"/>
<proteinExistence type="predicted"/>
<evidence type="ECO:0000313" key="2">
    <source>
        <dbReference type="EMBL" id="RYP05697.1"/>
    </source>
</evidence>
<dbReference type="EMBL" id="QJNU01000161">
    <property type="protein sequence ID" value="RYP05697.1"/>
    <property type="molecule type" value="Genomic_DNA"/>
</dbReference>
<accession>A0A4Q4TJ57</accession>
<name>A0A4Q4TJ57_9PEZI</name>
<feature type="region of interest" description="Disordered" evidence="1">
    <location>
        <begin position="269"/>
        <end position="309"/>
    </location>
</feature>
<feature type="region of interest" description="Disordered" evidence="1">
    <location>
        <begin position="61"/>
        <end position="201"/>
    </location>
</feature>
<evidence type="ECO:0000313" key="3">
    <source>
        <dbReference type="Proteomes" id="UP000293360"/>
    </source>
</evidence>
<feature type="compositionally biased region" description="Polar residues" evidence="1">
    <location>
        <begin position="154"/>
        <end position="164"/>
    </location>
</feature>
<keyword evidence="3" id="KW-1185">Reference proteome</keyword>
<dbReference type="Proteomes" id="UP000293360">
    <property type="component" value="Unassembled WGS sequence"/>
</dbReference>
<feature type="compositionally biased region" description="Basic and acidic residues" evidence="1">
    <location>
        <begin position="78"/>
        <end position="99"/>
    </location>
</feature>
<protein>
    <submittedName>
        <fullName evidence="2">Uncharacterized protein</fullName>
    </submittedName>
</protein>